<evidence type="ECO:0000313" key="2">
    <source>
        <dbReference type="EMBL" id="SUZ60015.1"/>
    </source>
</evidence>
<evidence type="ECO:0000259" key="1">
    <source>
        <dbReference type="Pfam" id="PF13098"/>
    </source>
</evidence>
<dbReference type="InterPro" id="IPR036249">
    <property type="entry name" value="Thioredoxin-like_sf"/>
</dbReference>
<dbReference type="Pfam" id="PF13098">
    <property type="entry name" value="Thioredoxin_2"/>
    <property type="match status" value="1"/>
</dbReference>
<dbReference type="EMBL" id="UINC01000714">
    <property type="protein sequence ID" value="SUZ60015.1"/>
    <property type="molecule type" value="Genomic_DNA"/>
</dbReference>
<name>A0A381NZE4_9ZZZZ</name>
<dbReference type="SUPFAM" id="SSF52833">
    <property type="entry name" value="Thioredoxin-like"/>
    <property type="match status" value="1"/>
</dbReference>
<dbReference type="Gene3D" id="3.40.30.10">
    <property type="entry name" value="Glutaredoxin"/>
    <property type="match status" value="1"/>
</dbReference>
<accession>A0A381NZE4</accession>
<dbReference type="InterPro" id="IPR051470">
    <property type="entry name" value="Thiol:disulfide_interchange"/>
</dbReference>
<dbReference type="AlphaFoldDB" id="A0A381NZE4"/>
<gene>
    <name evidence="2" type="ORF">METZ01_LOCUS12869</name>
</gene>
<dbReference type="PANTHER" id="PTHR35272">
    <property type="entry name" value="THIOL:DISULFIDE INTERCHANGE PROTEIN DSBC-RELATED"/>
    <property type="match status" value="1"/>
</dbReference>
<protein>
    <recommendedName>
        <fullName evidence="1">Thioredoxin-like fold domain-containing protein</fullName>
    </recommendedName>
</protein>
<sequence length="192" mass="21979">MKEILIKTVITCILLFSNVLLSQDGIDIKDSEASQTNEFEEYKERVIASLFGTLDEQQMVIFSPEEFQHTVTVFTDIDCGFCRKFHSEIDQVMEQGIRIRYLFFPRTGPFSESWKKAEQVWCSQDQHRAMTKAKKGQKLTARVCPNTPVEKHFNIGQLLQVQGTPTIISDKGEIIIGYIQAEALKARLESNL</sequence>
<dbReference type="CDD" id="cd03020">
    <property type="entry name" value="DsbA_DsbC_DsbG"/>
    <property type="match status" value="1"/>
</dbReference>
<reference evidence="2" key="1">
    <citation type="submission" date="2018-05" db="EMBL/GenBank/DDBJ databases">
        <authorList>
            <person name="Lanie J.A."/>
            <person name="Ng W.-L."/>
            <person name="Kazmierczak K.M."/>
            <person name="Andrzejewski T.M."/>
            <person name="Davidsen T.M."/>
            <person name="Wayne K.J."/>
            <person name="Tettelin H."/>
            <person name="Glass J.I."/>
            <person name="Rusch D."/>
            <person name="Podicherti R."/>
            <person name="Tsui H.-C.T."/>
            <person name="Winkler M.E."/>
        </authorList>
    </citation>
    <scope>NUCLEOTIDE SEQUENCE</scope>
</reference>
<dbReference type="InterPro" id="IPR012336">
    <property type="entry name" value="Thioredoxin-like_fold"/>
</dbReference>
<proteinExistence type="predicted"/>
<organism evidence="2">
    <name type="scientific">marine metagenome</name>
    <dbReference type="NCBI Taxonomy" id="408172"/>
    <lineage>
        <taxon>unclassified sequences</taxon>
        <taxon>metagenomes</taxon>
        <taxon>ecological metagenomes</taxon>
    </lineage>
</organism>
<dbReference type="PANTHER" id="PTHR35272:SF3">
    <property type="entry name" value="THIOL:DISULFIDE INTERCHANGE PROTEIN DSBC"/>
    <property type="match status" value="1"/>
</dbReference>
<dbReference type="InterPro" id="IPR033954">
    <property type="entry name" value="DiS-bond_Isoase_DsbC/G"/>
</dbReference>
<feature type="domain" description="Thioredoxin-like fold" evidence="1">
    <location>
        <begin position="68"/>
        <end position="188"/>
    </location>
</feature>